<dbReference type="EMBL" id="LJYW01000001">
    <property type="protein sequence ID" value="KPL55850.1"/>
    <property type="molecule type" value="Genomic_DNA"/>
</dbReference>
<reference evidence="12 13" key="1">
    <citation type="submission" date="2015-09" db="EMBL/GenBank/DDBJ databases">
        <authorList>
            <person name="Jackson K.R."/>
            <person name="Lunt B.L."/>
            <person name="Fisher J.N.B."/>
            <person name="Gardner A.V."/>
            <person name="Bailey M.E."/>
            <person name="Deus L.M."/>
            <person name="Earl A.S."/>
            <person name="Gibby P.D."/>
            <person name="Hartmann K.A."/>
            <person name="Liu J.E."/>
            <person name="Manci A.M."/>
            <person name="Nielsen D.A."/>
            <person name="Solomon M.B."/>
            <person name="Breakwell D.P."/>
            <person name="Burnett S.H."/>
            <person name="Grose J.H."/>
        </authorList>
    </citation>
    <scope>NUCLEOTIDE SEQUENCE [LARGE SCALE GENOMIC DNA]</scope>
    <source>
        <strain evidence="12 13">16</strain>
    </source>
</reference>
<dbReference type="PROSITE" id="PS00618">
    <property type="entry name" value="RECF_2"/>
    <property type="match status" value="1"/>
</dbReference>
<evidence type="ECO:0000256" key="10">
    <source>
        <dbReference type="RuleBase" id="RU000578"/>
    </source>
</evidence>
<keyword evidence="9 10" id="KW-0742">SOS response</keyword>
<dbReference type="RefSeq" id="WP_054362017.1">
    <property type="nucleotide sequence ID" value="NZ_LJYW01000001.1"/>
</dbReference>
<feature type="domain" description="RecF/RecN/SMC N-terminal" evidence="11">
    <location>
        <begin position="7"/>
        <end position="348"/>
    </location>
</feature>
<dbReference type="GO" id="GO:0003697">
    <property type="term" value="F:single-stranded DNA binding"/>
    <property type="evidence" value="ECO:0007669"/>
    <property type="project" value="UniProtKB-UniRule"/>
</dbReference>
<dbReference type="InterPro" id="IPR001238">
    <property type="entry name" value="DNA-binding_RecF"/>
</dbReference>
<dbReference type="GO" id="GO:0005737">
    <property type="term" value="C:cytoplasm"/>
    <property type="evidence" value="ECO:0007669"/>
    <property type="project" value="UniProtKB-SubCell"/>
</dbReference>
<keyword evidence="13" id="KW-1185">Reference proteome</keyword>
<keyword evidence="4 9" id="KW-0963">Cytoplasm</keyword>
<evidence type="ECO:0000313" key="12">
    <source>
        <dbReference type="EMBL" id="KPL55850.1"/>
    </source>
</evidence>
<keyword evidence="7 9" id="KW-0067">ATP-binding</keyword>
<evidence type="ECO:0000313" key="13">
    <source>
        <dbReference type="Proteomes" id="UP000048984"/>
    </source>
</evidence>
<dbReference type="NCBIfam" id="TIGR00611">
    <property type="entry name" value="recf"/>
    <property type="match status" value="1"/>
</dbReference>
<accession>A0A0P6WHD7</accession>
<dbReference type="GO" id="GO:0005524">
    <property type="term" value="F:ATP binding"/>
    <property type="evidence" value="ECO:0007669"/>
    <property type="project" value="UniProtKB-UniRule"/>
</dbReference>
<dbReference type="InterPro" id="IPR027417">
    <property type="entry name" value="P-loop_NTPase"/>
</dbReference>
<evidence type="ECO:0000256" key="1">
    <source>
        <dbReference type="ARBA" id="ARBA00004496"/>
    </source>
</evidence>
<comment type="similarity">
    <text evidence="2 9 10">Belongs to the RecF family.</text>
</comment>
<name>A0A0P6WHD7_9HYPH</name>
<dbReference type="Gene3D" id="1.20.1050.90">
    <property type="entry name" value="RecF/RecN/SMC, N-terminal domain"/>
    <property type="match status" value="1"/>
</dbReference>
<sequence>MPARVAVTGLKLADFRNYAALSLELDERHVVLAGDNGAGKTNLIEAVSLLSPGRGLRRATLDEMARTGAGGTFAVAAVLDGPDGAVRIGTGVTEPDAAAGERSRRVRIDGAAQKSAEAMLDHIRVLWLTPASDGLFTGPAAERRRFLDRLVLALDPAHGTRVAAFERAMRGRNRLIEEGMRDPGWLDAIEAQMAELGSAIAAARVEAVACLAGLIAATREDHGAFPHAELALEGEIEALAAASGPAGAVEDRYRAILAGARERDRAAGRTLDGPHRADLRVLHGPKQMPAELSSTGEQKALLLGLVLAHARLVGATVGRAPLLLLDEVAAHLDGRRRAALFDVLDSLGGQCWLTGTDAAVFAPLGARAQVFEVAAGRVLPGAGPAR</sequence>
<dbReference type="AlphaFoldDB" id="A0A0P6WHD7"/>
<keyword evidence="6 9" id="KW-0547">Nucleotide-binding</keyword>
<feature type="binding site" evidence="9">
    <location>
        <begin position="34"/>
        <end position="41"/>
    </location>
    <ligand>
        <name>ATP</name>
        <dbReference type="ChEBI" id="CHEBI:30616"/>
    </ligand>
</feature>
<dbReference type="PANTHER" id="PTHR32182:SF0">
    <property type="entry name" value="DNA REPLICATION AND REPAIR PROTEIN RECF"/>
    <property type="match status" value="1"/>
</dbReference>
<gene>
    <name evidence="9" type="primary">recF</name>
    <name evidence="12" type="ORF">ABB55_12125</name>
</gene>
<keyword evidence="9 10" id="KW-0227">DNA damage</keyword>
<dbReference type="Gene3D" id="3.40.50.300">
    <property type="entry name" value="P-loop containing nucleotide triphosphate hydrolases"/>
    <property type="match status" value="1"/>
</dbReference>
<dbReference type="Pfam" id="PF02463">
    <property type="entry name" value="SMC_N"/>
    <property type="match status" value="1"/>
</dbReference>
<dbReference type="HAMAP" id="MF_00365">
    <property type="entry name" value="RecF"/>
    <property type="match status" value="1"/>
</dbReference>
<evidence type="ECO:0000256" key="7">
    <source>
        <dbReference type="ARBA" id="ARBA00022840"/>
    </source>
</evidence>
<comment type="function">
    <text evidence="9 10">The RecF protein is involved in DNA metabolism; it is required for DNA replication and normal SOS inducibility. RecF binds preferentially to single-stranded, linear DNA. It also seems to bind ATP.</text>
</comment>
<keyword evidence="8 9" id="KW-0238">DNA-binding</keyword>
<comment type="caution">
    <text evidence="12">The sequence shown here is derived from an EMBL/GenBank/DDBJ whole genome shotgun (WGS) entry which is preliminary data.</text>
</comment>
<dbReference type="InterPro" id="IPR042174">
    <property type="entry name" value="RecF_2"/>
</dbReference>
<dbReference type="InterPro" id="IPR018078">
    <property type="entry name" value="DNA-binding_RecF_CS"/>
</dbReference>
<dbReference type="GO" id="GO:0009432">
    <property type="term" value="P:SOS response"/>
    <property type="evidence" value="ECO:0007669"/>
    <property type="project" value="UniProtKB-UniRule"/>
</dbReference>
<protein>
    <recommendedName>
        <fullName evidence="3 9">DNA replication and repair protein RecF</fullName>
    </recommendedName>
</protein>
<dbReference type="GO" id="GO:0006260">
    <property type="term" value="P:DNA replication"/>
    <property type="evidence" value="ECO:0007669"/>
    <property type="project" value="UniProtKB-UniRule"/>
</dbReference>
<dbReference type="SUPFAM" id="SSF52540">
    <property type="entry name" value="P-loop containing nucleoside triphosphate hydrolases"/>
    <property type="match status" value="1"/>
</dbReference>
<organism evidence="12 13">
    <name type="scientific">Prosthecodimorpha hirschii</name>
    <dbReference type="NCBI Taxonomy" id="665126"/>
    <lineage>
        <taxon>Bacteria</taxon>
        <taxon>Pseudomonadati</taxon>
        <taxon>Pseudomonadota</taxon>
        <taxon>Alphaproteobacteria</taxon>
        <taxon>Hyphomicrobiales</taxon>
        <taxon>Ancalomicrobiaceae</taxon>
        <taxon>Prosthecodimorpha</taxon>
    </lineage>
</organism>
<comment type="subcellular location">
    <subcellularLocation>
        <location evidence="1 9 10">Cytoplasm</location>
    </subcellularLocation>
</comment>
<keyword evidence="5 9" id="KW-0235">DNA replication</keyword>
<proteinExistence type="inferred from homology"/>
<evidence type="ECO:0000256" key="6">
    <source>
        <dbReference type="ARBA" id="ARBA00022741"/>
    </source>
</evidence>
<dbReference type="PANTHER" id="PTHR32182">
    <property type="entry name" value="DNA REPLICATION AND REPAIR PROTEIN RECF"/>
    <property type="match status" value="1"/>
</dbReference>
<evidence type="ECO:0000256" key="8">
    <source>
        <dbReference type="ARBA" id="ARBA00023125"/>
    </source>
</evidence>
<dbReference type="Proteomes" id="UP000048984">
    <property type="component" value="Unassembled WGS sequence"/>
</dbReference>
<evidence type="ECO:0000259" key="11">
    <source>
        <dbReference type="Pfam" id="PF02463"/>
    </source>
</evidence>
<dbReference type="InterPro" id="IPR003395">
    <property type="entry name" value="RecF/RecN/SMC_N"/>
</dbReference>
<reference evidence="12 13" key="2">
    <citation type="submission" date="2015-10" db="EMBL/GenBank/DDBJ databases">
        <title>Draft Genome Sequence of Prosthecomicrobium hirschii ATCC 27832.</title>
        <authorList>
            <person name="Daniel J."/>
            <person name="Givan S.A."/>
            <person name="Brun Y.V."/>
            <person name="Brown P.J."/>
        </authorList>
    </citation>
    <scope>NUCLEOTIDE SEQUENCE [LARGE SCALE GENOMIC DNA]</scope>
    <source>
        <strain evidence="12 13">16</strain>
    </source>
</reference>
<dbReference type="STRING" id="665126.ABB55_12125"/>
<evidence type="ECO:0000256" key="2">
    <source>
        <dbReference type="ARBA" id="ARBA00008016"/>
    </source>
</evidence>
<evidence type="ECO:0000256" key="3">
    <source>
        <dbReference type="ARBA" id="ARBA00020170"/>
    </source>
</evidence>
<evidence type="ECO:0000256" key="9">
    <source>
        <dbReference type="HAMAP-Rule" id="MF_00365"/>
    </source>
</evidence>
<dbReference type="PROSITE" id="PS00617">
    <property type="entry name" value="RECF_1"/>
    <property type="match status" value="1"/>
</dbReference>
<evidence type="ECO:0000256" key="4">
    <source>
        <dbReference type="ARBA" id="ARBA00022490"/>
    </source>
</evidence>
<evidence type="ECO:0000256" key="5">
    <source>
        <dbReference type="ARBA" id="ARBA00022705"/>
    </source>
</evidence>
<dbReference type="GO" id="GO:0006302">
    <property type="term" value="P:double-strand break repair"/>
    <property type="evidence" value="ECO:0007669"/>
    <property type="project" value="TreeGrafter"/>
</dbReference>
<dbReference type="GO" id="GO:0000731">
    <property type="term" value="P:DNA synthesis involved in DNA repair"/>
    <property type="evidence" value="ECO:0007669"/>
    <property type="project" value="TreeGrafter"/>
</dbReference>
<keyword evidence="9 10" id="KW-0234">DNA repair</keyword>